<keyword evidence="10" id="KW-0539">Nucleus</keyword>
<dbReference type="GO" id="GO:0046982">
    <property type="term" value="F:protein heterodimerization activity"/>
    <property type="evidence" value="ECO:0007669"/>
    <property type="project" value="InterPro"/>
</dbReference>
<evidence type="ECO:0000256" key="6">
    <source>
        <dbReference type="ARBA" id="ARBA00016765"/>
    </source>
</evidence>
<dbReference type="AlphaFoldDB" id="A0AAD9KVC0"/>
<dbReference type="InterPro" id="IPR039116">
    <property type="entry name" value="CCDC93"/>
</dbReference>
<dbReference type="InterPro" id="IPR048747">
    <property type="entry name" value="CCDC93_N"/>
</dbReference>
<dbReference type="GO" id="GO:0003677">
    <property type="term" value="F:DNA binding"/>
    <property type="evidence" value="ECO:0007669"/>
    <property type="project" value="UniProtKB-KW"/>
</dbReference>
<dbReference type="GO" id="GO:0005634">
    <property type="term" value="C:nucleus"/>
    <property type="evidence" value="ECO:0007669"/>
    <property type="project" value="UniProtKB-SubCell"/>
</dbReference>
<keyword evidence="17" id="KW-1185">Reference proteome</keyword>
<dbReference type="InterPro" id="IPR002119">
    <property type="entry name" value="Histone_H2A"/>
</dbReference>
<accession>A0AAD9KVC0</accession>
<dbReference type="InterPro" id="IPR032458">
    <property type="entry name" value="Histone_H2A_CS"/>
</dbReference>
<dbReference type="GO" id="GO:0006893">
    <property type="term" value="P:Golgi to plasma membrane transport"/>
    <property type="evidence" value="ECO:0007669"/>
    <property type="project" value="TreeGrafter"/>
</dbReference>
<feature type="domain" description="CCDC93 coiled-coil" evidence="14">
    <location>
        <begin position="281"/>
        <end position="390"/>
    </location>
</feature>
<evidence type="ECO:0000256" key="10">
    <source>
        <dbReference type="ARBA" id="ARBA00023242"/>
    </source>
</evidence>
<evidence type="ECO:0000259" key="14">
    <source>
        <dbReference type="Pfam" id="PF09762"/>
    </source>
</evidence>
<dbReference type="PANTHER" id="PTHR16441:SF0">
    <property type="entry name" value="COILED-COIL DOMAIN-CONTAINING PROTEIN 93"/>
    <property type="match status" value="1"/>
</dbReference>
<proteinExistence type="inferred from homology"/>
<feature type="domain" description="Core Histone H2A/H2B/H3" evidence="13">
    <location>
        <begin position="11"/>
        <end position="88"/>
    </location>
</feature>
<dbReference type="PRINTS" id="PR00620">
    <property type="entry name" value="HISTONEH2A"/>
</dbReference>
<dbReference type="SMART" id="SM00414">
    <property type="entry name" value="H2A"/>
    <property type="match status" value="1"/>
</dbReference>
<dbReference type="SUPFAM" id="SSF47113">
    <property type="entry name" value="Histone-fold"/>
    <property type="match status" value="1"/>
</dbReference>
<dbReference type="Pfam" id="PF09762">
    <property type="entry name" value="CCDC93_CC"/>
    <property type="match status" value="1"/>
</dbReference>
<feature type="compositionally biased region" description="Basic and acidic residues" evidence="12">
    <location>
        <begin position="327"/>
        <end position="356"/>
    </location>
</feature>
<dbReference type="GO" id="GO:0030527">
    <property type="term" value="F:structural constituent of chromatin"/>
    <property type="evidence" value="ECO:0007669"/>
    <property type="project" value="InterPro"/>
</dbReference>
<feature type="domain" description="CCDC93 N-terminal" evidence="15">
    <location>
        <begin position="146"/>
        <end position="234"/>
    </location>
</feature>
<dbReference type="CDD" id="cd00074">
    <property type="entry name" value="HFD_H2A"/>
    <property type="match status" value="1"/>
</dbReference>
<evidence type="ECO:0000256" key="9">
    <source>
        <dbReference type="ARBA" id="ARBA00023125"/>
    </source>
</evidence>
<comment type="similarity">
    <text evidence="4">Belongs to the CCDC93 family.</text>
</comment>
<dbReference type="Gene3D" id="1.10.20.10">
    <property type="entry name" value="Histone, subunit A"/>
    <property type="match status" value="1"/>
</dbReference>
<dbReference type="InterPro" id="IPR009072">
    <property type="entry name" value="Histone-fold"/>
</dbReference>
<comment type="subcellular location">
    <subcellularLocation>
        <location evidence="3">Chromosome</location>
    </subcellularLocation>
    <subcellularLocation>
        <location evidence="2">Nucleus</location>
    </subcellularLocation>
</comment>
<keyword evidence="11" id="KW-0544">Nucleosome core</keyword>
<evidence type="ECO:0000256" key="2">
    <source>
        <dbReference type="ARBA" id="ARBA00004123"/>
    </source>
</evidence>
<evidence type="ECO:0000313" key="16">
    <source>
        <dbReference type="EMBL" id="KAK2177585.1"/>
    </source>
</evidence>
<evidence type="ECO:0000256" key="5">
    <source>
        <dbReference type="ARBA" id="ARBA00010691"/>
    </source>
</evidence>
<organism evidence="16 17">
    <name type="scientific">Ridgeia piscesae</name>
    <name type="common">Tubeworm</name>
    <dbReference type="NCBI Taxonomy" id="27915"/>
    <lineage>
        <taxon>Eukaryota</taxon>
        <taxon>Metazoa</taxon>
        <taxon>Spiralia</taxon>
        <taxon>Lophotrochozoa</taxon>
        <taxon>Annelida</taxon>
        <taxon>Polychaeta</taxon>
        <taxon>Sedentaria</taxon>
        <taxon>Canalipalpata</taxon>
        <taxon>Sabellida</taxon>
        <taxon>Siboglinidae</taxon>
        <taxon>Ridgeia</taxon>
    </lineage>
</organism>
<feature type="region of interest" description="Disordered" evidence="12">
    <location>
        <begin position="1"/>
        <end position="27"/>
    </location>
</feature>
<dbReference type="Proteomes" id="UP001209878">
    <property type="component" value="Unassembled WGS sequence"/>
</dbReference>
<dbReference type="FunFam" id="1.10.20.10:FF:000103">
    <property type="entry name" value="Histone H2A type 1"/>
    <property type="match status" value="1"/>
</dbReference>
<comment type="function">
    <text evidence="1">Core component of nucleosome. Nucleosomes wrap and compact DNA into chromatin, limiting DNA accessibility to the cellular machineries which require DNA as a template. Histones thereby play a central role in transcription regulation, DNA repair, DNA replication and chromosomal stability. DNA accessibility is regulated via a complex set of post-translational modifications of histones, also called histone code, and nucleosome remodeling.</text>
</comment>
<feature type="compositionally biased region" description="Basic residues" evidence="12">
    <location>
        <begin position="1"/>
        <end position="18"/>
    </location>
</feature>
<evidence type="ECO:0000313" key="17">
    <source>
        <dbReference type="Proteomes" id="UP001209878"/>
    </source>
</evidence>
<dbReference type="EMBL" id="JAODUO010000590">
    <property type="protein sequence ID" value="KAK2177585.1"/>
    <property type="molecule type" value="Genomic_DNA"/>
</dbReference>
<comment type="similarity">
    <text evidence="5">Belongs to the histone H2A family.</text>
</comment>
<name>A0AAD9KVC0_RIDPI</name>
<dbReference type="InterPro" id="IPR019159">
    <property type="entry name" value="CCDC93_CC"/>
</dbReference>
<sequence>MTGRGKGGKARQKGKTRSSRAGLQFPVGRIHRHLRKGNYSDRIGAGASVYLAAVMEYLAAEVLELAGNAARDNKKSRIIPRHLQLAIRNDEELNSRTGRRRIIKAVMAASSGAIFAGRNQVGPVTAGAIYDADGNEIEFDIREDEEQGVKLEQIIELLLTAGYFRARIKGLSPFDKVIDDMKCCVLSCSRALTEKIVAVLPRMKCPHRIEPHQIQGLDFIHIFPVVQWLVKRAIETREETGDYIRSYSISQFDRVHTMPQDTVFQELKEKAIEAIAEVKSVYRPQRKYRRHDAHRLREEETRVQATLLEYGRRYGFSRARPSPQAEDTERVGREARLGEAGKKDEEEEEERLKAEEGPLPASAVGHLVSRQSEEIQQIASHYADKAEKKCGDLEVTCGEAQTRLTEVSL</sequence>
<comment type="caution">
    <text evidence="16">The sequence shown here is derived from an EMBL/GenBank/DDBJ whole genome shotgun (WGS) entry which is preliminary data.</text>
</comment>
<keyword evidence="7" id="KW-0158">Chromosome</keyword>
<feature type="region of interest" description="Disordered" evidence="12">
    <location>
        <begin position="318"/>
        <end position="368"/>
    </location>
</feature>
<dbReference type="PROSITE" id="PS00046">
    <property type="entry name" value="HISTONE_H2A"/>
    <property type="match status" value="1"/>
</dbReference>
<evidence type="ECO:0000256" key="11">
    <source>
        <dbReference type="ARBA" id="ARBA00023269"/>
    </source>
</evidence>
<evidence type="ECO:0000256" key="8">
    <source>
        <dbReference type="ARBA" id="ARBA00023054"/>
    </source>
</evidence>
<keyword evidence="9" id="KW-0238">DNA-binding</keyword>
<dbReference type="GO" id="GO:0000786">
    <property type="term" value="C:nucleosome"/>
    <property type="evidence" value="ECO:0007669"/>
    <property type="project" value="UniProtKB-KW"/>
</dbReference>
<gene>
    <name evidence="16" type="ORF">NP493_591g02095</name>
</gene>
<evidence type="ECO:0000256" key="1">
    <source>
        <dbReference type="ARBA" id="ARBA00002001"/>
    </source>
</evidence>
<evidence type="ECO:0000256" key="7">
    <source>
        <dbReference type="ARBA" id="ARBA00022454"/>
    </source>
</evidence>
<keyword evidence="8" id="KW-0175">Coiled coil</keyword>
<dbReference type="InterPro" id="IPR007125">
    <property type="entry name" value="H2A/H2B/H3"/>
</dbReference>
<protein>
    <recommendedName>
        <fullName evidence="6">Coiled-coil domain-containing protein 93</fullName>
    </recommendedName>
</protein>
<dbReference type="PANTHER" id="PTHR16441">
    <property type="entry name" value="FIDIPIDINE"/>
    <property type="match status" value="1"/>
</dbReference>
<dbReference type="Pfam" id="PF00125">
    <property type="entry name" value="Histone"/>
    <property type="match status" value="1"/>
</dbReference>
<reference evidence="16" key="1">
    <citation type="journal article" date="2023" name="Mol. Biol. Evol.">
        <title>Third-Generation Sequencing Reveals the Adaptive Role of the Epigenome in Three Deep-Sea Polychaetes.</title>
        <authorList>
            <person name="Perez M."/>
            <person name="Aroh O."/>
            <person name="Sun Y."/>
            <person name="Lan Y."/>
            <person name="Juniper S.K."/>
            <person name="Young C.R."/>
            <person name="Angers B."/>
            <person name="Qian P.Y."/>
        </authorList>
    </citation>
    <scope>NUCLEOTIDE SEQUENCE</scope>
    <source>
        <strain evidence="16">R07B-5</strain>
    </source>
</reference>
<evidence type="ECO:0000256" key="12">
    <source>
        <dbReference type="SAM" id="MobiDB-lite"/>
    </source>
</evidence>
<evidence type="ECO:0000259" key="13">
    <source>
        <dbReference type="Pfam" id="PF00125"/>
    </source>
</evidence>
<evidence type="ECO:0000259" key="15">
    <source>
        <dbReference type="Pfam" id="PF21673"/>
    </source>
</evidence>
<dbReference type="Pfam" id="PF21673">
    <property type="entry name" value="CCDC93_N"/>
    <property type="match status" value="1"/>
</dbReference>
<evidence type="ECO:0000256" key="3">
    <source>
        <dbReference type="ARBA" id="ARBA00004286"/>
    </source>
</evidence>
<evidence type="ECO:0000256" key="4">
    <source>
        <dbReference type="ARBA" id="ARBA00007219"/>
    </source>
</evidence>